<dbReference type="InterPro" id="IPR006860">
    <property type="entry name" value="FecR"/>
</dbReference>
<evidence type="ECO:0000259" key="3">
    <source>
        <dbReference type="Pfam" id="PF16344"/>
    </source>
</evidence>
<keyword evidence="1" id="KW-1133">Transmembrane helix</keyword>
<dbReference type="InterPro" id="IPR032508">
    <property type="entry name" value="FecR_C"/>
</dbReference>
<gene>
    <name evidence="4" type="ORF">KK062_24180</name>
</gene>
<organism evidence="4 5">
    <name type="scientific">Dawidia cretensis</name>
    <dbReference type="NCBI Taxonomy" id="2782350"/>
    <lineage>
        <taxon>Bacteria</taxon>
        <taxon>Pseudomonadati</taxon>
        <taxon>Bacteroidota</taxon>
        <taxon>Cytophagia</taxon>
        <taxon>Cytophagales</taxon>
        <taxon>Chryseotaleaceae</taxon>
        <taxon>Dawidia</taxon>
    </lineage>
</organism>
<dbReference type="PANTHER" id="PTHR30273:SF2">
    <property type="entry name" value="PROTEIN FECR"/>
    <property type="match status" value="1"/>
</dbReference>
<reference evidence="4 5" key="1">
    <citation type="submission" date="2021-05" db="EMBL/GenBank/DDBJ databases">
        <title>A Polyphasic approach of four new species of the genus Ohtaekwangia: Ohtaekwangia histidinii sp. nov., Ohtaekwangia cretensis sp. nov., Ohtaekwangia indiensis sp. nov., Ohtaekwangia reichenbachii sp. nov. from diverse environment.</title>
        <authorList>
            <person name="Octaviana S."/>
        </authorList>
    </citation>
    <scope>NUCLEOTIDE SEQUENCE [LARGE SCALE GENOMIC DNA]</scope>
    <source>
        <strain evidence="4 5">PWU5</strain>
    </source>
</reference>
<dbReference type="PIRSF" id="PIRSF018266">
    <property type="entry name" value="FecR"/>
    <property type="match status" value="1"/>
</dbReference>
<feature type="transmembrane region" description="Helical" evidence="1">
    <location>
        <begin position="69"/>
        <end position="87"/>
    </location>
</feature>
<evidence type="ECO:0000259" key="2">
    <source>
        <dbReference type="Pfam" id="PF04773"/>
    </source>
</evidence>
<feature type="domain" description="FecR protein" evidence="2">
    <location>
        <begin position="100"/>
        <end position="193"/>
    </location>
</feature>
<dbReference type="PANTHER" id="PTHR30273">
    <property type="entry name" value="PERIPLASMIC SIGNAL SENSOR AND SIGMA FACTOR ACTIVATOR FECR-RELATED"/>
    <property type="match status" value="1"/>
</dbReference>
<dbReference type="Gene3D" id="2.60.120.1440">
    <property type="match status" value="1"/>
</dbReference>
<keyword evidence="1" id="KW-0812">Transmembrane</keyword>
<proteinExistence type="predicted"/>
<feature type="domain" description="Protein FecR C-terminal" evidence="3">
    <location>
        <begin position="235"/>
        <end position="298"/>
    </location>
</feature>
<evidence type="ECO:0000313" key="5">
    <source>
        <dbReference type="Proteomes" id="UP001319080"/>
    </source>
</evidence>
<evidence type="ECO:0000313" key="4">
    <source>
        <dbReference type="EMBL" id="MBT1711362.1"/>
    </source>
</evidence>
<dbReference type="Pfam" id="PF16344">
    <property type="entry name" value="FecR_C"/>
    <property type="match status" value="1"/>
</dbReference>
<dbReference type="Pfam" id="PF04773">
    <property type="entry name" value="FecR"/>
    <property type="match status" value="1"/>
</dbReference>
<name>A0AAP2E479_9BACT</name>
<keyword evidence="5" id="KW-1185">Reference proteome</keyword>
<dbReference type="GO" id="GO:0016989">
    <property type="term" value="F:sigma factor antagonist activity"/>
    <property type="evidence" value="ECO:0007669"/>
    <property type="project" value="TreeGrafter"/>
</dbReference>
<accession>A0AAP2E479</accession>
<comment type="caution">
    <text evidence="4">The sequence shown here is derived from an EMBL/GenBank/DDBJ whole genome shotgun (WGS) entry which is preliminary data.</text>
</comment>
<dbReference type="AlphaFoldDB" id="A0AAP2E479"/>
<protein>
    <submittedName>
        <fullName evidence="4">FecR domain-containing protein</fullName>
    </submittedName>
</protein>
<evidence type="ECO:0000256" key="1">
    <source>
        <dbReference type="SAM" id="Phobius"/>
    </source>
</evidence>
<dbReference type="InterPro" id="IPR012373">
    <property type="entry name" value="Ferrdict_sens_TM"/>
</dbReference>
<dbReference type="Gene3D" id="3.55.50.30">
    <property type="match status" value="1"/>
</dbReference>
<dbReference type="EMBL" id="JAHESE010000032">
    <property type="protein sequence ID" value="MBT1711362.1"/>
    <property type="molecule type" value="Genomic_DNA"/>
</dbReference>
<dbReference type="RefSeq" id="WP_254086939.1">
    <property type="nucleotide sequence ID" value="NZ_JAHESE010000032.1"/>
</dbReference>
<dbReference type="Proteomes" id="UP001319080">
    <property type="component" value="Unassembled WGS sequence"/>
</dbReference>
<keyword evidence="1" id="KW-0472">Membrane</keyword>
<sequence>MSSIRKKLKDFLSGKNSPEGHMIYHAWYKSFDDTQEVPDDASPADIDRELVQMKNGISRRTTVPLWTSYWKVAAAVLLIAVAGVVLYTQKTFDTEVHYAEYVTAHGEHTDVILADGSHIWLNAGTKFRAPQTFKGDTREVYLEGEAFFEIAHNPKKPFIVHAGELTTTVLGTSFNVRHYTGQPTEVAVVTGRVAVQYQQNTDTLTRGQIAMATKDILGSWTFTDFDRYTGWRQGKLVFEDQPVQDVLQTVSRFYGVDIRVKDTVSGACRISTTLESMTEKEVVDLLCLLLNATATRDGHVYWISGSGCN</sequence>